<dbReference type="Pfam" id="PF02298">
    <property type="entry name" value="Cu_bind_like"/>
    <property type="match status" value="1"/>
</dbReference>
<gene>
    <name evidence="1" type="ORF">TRIUR3_29981</name>
</gene>
<dbReference type="PANTHER" id="PTHR33021:SF179">
    <property type="entry name" value="OS09G0541100 PROTEIN"/>
    <property type="match status" value="1"/>
</dbReference>
<dbReference type="SUPFAM" id="SSF49503">
    <property type="entry name" value="Cupredoxins"/>
    <property type="match status" value="1"/>
</dbReference>
<protein>
    <submittedName>
        <fullName evidence="1">Blue copper protein</fullName>
    </submittedName>
</protein>
<dbReference type="Gene3D" id="2.60.40.420">
    <property type="entry name" value="Cupredoxins - blue copper proteins"/>
    <property type="match status" value="1"/>
</dbReference>
<dbReference type="eggNOG" id="ENOG502S1D3">
    <property type="taxonomic scope" value="Eukaryota"/>
</dbReference>
<dbReference type="GO" id="GO:0009055">
    <property type="term" value="F:electron transfer activity"/>
    <property type="evidence" value="ECO:0007669"/>
    <property type="project" value="InterPro"/>
</dbReference>
<dbReference type="InterPro" id="IPR003245">
    <property type="entry name" value="Phytocyanin_dom"/>
</dbReference>
<organism evidence="1">
    <name type="scientific">Triticum urartu</name>
    <name type="common">Red wild einkorn</name>
    <name type="synonym">Crithodium urartu</name>
    <dbReference type="NCBI Taxonomy" id="4572"/>
    <lineage>
        <taxon>Eukaryota</taxon>
        <taxon>Viridiplantae</taxon>
        <taxon>Streptophyta</taxon>
        <taxon>Embryophyta</taxon>
        <taxon>Tracheophyta</taxon>
        <taxon>Spermatophyta</taxon>
        <taxon>Magnoliopsida</taxon>
        <taxon>Liliopsida</taxon>
        <taxon>Poales</taxon>
        <taxon>Poaceae</taxon>
        <taxon>BOP clade</taxon>
        <taxon>Pooideae</taxon>
        <taxon>Triticodae</taxon>
        <taxon>Triticeae</taxon>
        <taxon>Triticinae</taxon>
        <taxon>Triticum</taxon>
    </lineage>
</organism>
<evidence type="ECO:0000313" key="1">
    <source>
        <dbReference type="EMBL" id="EMS60819.1"/>
    </source>
</evidence>
<dbReference type="InterPro" id="IPR039391">
    <property type="entry name" value="Phytocyanin-like"/>
</dbReference>
<dbReference type="PROSITE" id="PS51485">
    <property type="entry name" value="PHYTOCYANIN"/>
    <property type="match status" value="1"/>
</dbReference>
<dbReference type="InterPro" id="IPR008972">
    <property type="entry name" value="Cupredoxin"/>
</dbReference>
<dbReference type="PANTHER" id="PTHR33021">
    <property type="entry name" value="BLUE COPPER PROTEIN"/>
    <property type="match status" value="1"/>
</dbReference>
<dbReference type="STRING" id="4572.M8AJ50"/>
<name>M8AJ50_TRIUA</name>
<accession>M8AJ50</accession>
<dbReference type="EMBL" id="KD104678">
    <property type="protein sequence ID" value="EMS60819.1"/>
    <property type="molecule type" value="Genomic_DNA"/>
</dbReference>
<dbReference type="AlphaFoldDB" id="M8AJ50"/>
<sequence>MASTGILLLLLATAAIAGPRHAGATEYTVGDSDGWTIGPNYLAWSQKYNFTTGDTLAFNYVPRQHDVYRVTRDAFQTCEPTAGQTVRKWAAGRDVLRRRGRAASSSAVTASPAGLPDCHAATSKLQRVRMPPGVAGLGEDFLPRCDRDVDQLAVMTVMNQNVDFTCDRLFFSEFTGSPLSWNWDYCT</sequence>
<dbReference type="GO" id="GO:0005886">
    <property type="term" value="C:plasma membrane"/>
    <property type="evidence" value="ECO:0007669"/>
    <property type="project" value="TreeGrafter"/>
</dbReference>
<reference evidence="1" key="1">
    <citation type="journal article" date="2013" name="Nature">
        <title>Draft genome of the wheat A-genome progenitor Triticum urartu.</title>
        <authorList>
            <person name="Ling H.Q."/>
            <person name="Zhao S."/>
            <person name="Liu D."/>
            <person name="Wang J."/>
            <person name="Sun H."/>
            <person name="Zhang C."/>
            <person name="Fan H."/>
            <person name="Li D."/>
            <person name="Dong L."/>
            <person name="Tao Y."/>
            <person name="Gao C."/>
            <person name="Wu H."/>
            <person name="Li Y."/>
            <person name="Cui Y."/>
            <person name="Guo X."/>
            <person name="Zheng S."/>
            <person name="Wang B."/>
            <person name="Yu K."/>
            <person name="Liang Q."/>
            <person name="Yang W."/>
            <person name="Lou X."/>
            <person name="Chen J."/>
            <person name="Feng M."/>
            <person name="Jian J."/>
            <person name="Zhang X."/>
            <person name="Luo G."/>
            <person name="Jiang Y."/>
            <person name="Liu J."/>
            <person name="Wang Z."/>
            <person name="Sha Y."/>
            <person name="Zhang B."/>
            <person name="Wu H."/>
            <person name="Tang D."/>
            <person name="Shen Q."/>
            <person name="Xue P."/>
            <person name="Zou S."/>
            <person name="Wang X."/>
            <person name="Liu X."/>
            <person name="Wang F."/>
            <person name="Yang Y."/>
            <person name="An X."/>
            <person name="Dong Z."/>
            <person name="Zhang K."/>
            <person name="Zhang X."/>
            <person name="Luo M.C."/>
            <person name="Dvorak J."/>
            <person name="Tong Y."/>
            <person name="Wang J."/>
            <person name="Yang H."/>
            <person name="Li Z."/>
            <person name="Wang D."/>
            <person name="Zhang A."/>
            <person name="Wang J."/>
        </authorList>
    </citation>
    <scope>NUCLEOTIDE SEQUENCE</scope>
</reference>
<proteinExistence type="predicted"/>